<dbReference type="RefSeq" id="XP_044359964.1">
    <property type="nucleotide sequence ID" value="XM_044504029.1"/>
</dbReference>
<feature type="region of interest" description="Disordered" evidence="9">
    <location>
        <begin position="1"/>
        <end position="126"/>
    </location>
</feature>
<keyword evidence="2 8" id="KW-0863">Zinc-finger</keyword>
<dbReference type="SMR" id="A0A3B6H7R7"/>
<dbReference type="Gene3D" id="3.30.50.10">
    <property type="entry name" value="Erythroid Transcription Factor GATA-1, subunit A"/>
    <property type="match status" value="1"/>
</dbReference>
<comment type="similarity">
    <text evidence="6">Belongs to the type IV zinc-finger family. Class B subfamily.</text>
</comment>
<feature type="compositionally biased region" description="Basic and acidic residues" evidence="9">
    <location>
        <begin position="103"/>
        <end position="118"/>
    </location>
</feature>
<proteinExistence type="inferred from homology"/>
<dbReference type="Gramene" id="TraesCS3D02G544000.1">
    <property type="protein sequence ID" value="TraesCS3D02G544000.1"/>
    <property type="gene ID" value="TraesCS3D02G544000"/>
</dbReference>
<keyword evidence="3" id="KW-0862">Zinc</keyword>
<evidence type="ECO:0000256" key="6">
    <source>
        <dbReference type="ARBA" id="ARBA00024019"/>
    </source>
</evidence>
<dbReference type="SUPFAM" id="SSF57716">
    <property type="entry name" value="Glucocorticoid receptor-like (DNA-binding domain)"/>
    <property type="match status" value="1"/>
</dbReference>
<reference evidence="11" key="2">
    <citation type="submission" date="2018-10" db="UniProtKB">
        <authorList>
            <consortium name="EnsemblPlants"/>
        </authorList>
    </citation>
    <scope>IDENTIFICATION</scope>
</reference>
<dbReference type="InterPro" id="IPR013088">
    <property type="entry name" value="Znf_NHR/GATA"/>
</dbReference>
<evidence type="ECO:0000256" key="4">
    <source>
        <dbReference type="ARBA" id="ARBA00023015"/>
    </source>
</evidence>
<keyword evidence="4" id="KW-0805">Transcription regulation</keyword>
<evidence type="ECO:0000313" key="11">
    <source>
        <dbReference type="EnsemblPlants" id="TraesCS3D02G544000.1"/>
    </source>
</evidence>
<evidence type="ECO:0000256" key="8">
    <source>
        <dbReference type="PROSITE-ProRule" id="PRU00094"/>
    </source>
</evidence>
<evidence type="ECO:0000256" key="1">
    <source>
        <dbReference type="ARBA" id="ARBA00022723"/>
    </source>
</evidence>
<dbReference type="Proteomes" id="UP000019116">
    <property type="component" value="Chromosome 3D"/>
</dbReference>
<evidence type="ECO:0000259" key="10">
    <source>
        <dbReference type="PROSITE" id="PS50114"/>
    </source>
</evidence>
<organism evidence="11">
    <name type="scientific">Triticum aestivum</name>
    <name type="common">Wheat</name>
    <dbReference type="NCBI Taxonomy" id="4565"/>
    <lineage>
        <taxon>Eukaryota</taxon>
        <taxon>Viridiplantae</taxon>
        <taxon>Streptophyta</taxon>
        <taxon>Embryophyta</taxon>
        <taxon>Tracheophyta</taxon>
        <taxon>Spermatophyta</taxon>
        <taxon>Magnoliopsida</taxon>
        <taxon>Liliopsida</taxon>
        <taxon>Poales</taxon>
        <taxon>Poaceae</taxon>
        <taxon>BOP clade</taxon>
        <taxon>Pooideae</taxon>
        <taxon>Triticodae</taxon>
        <taxon>Triticeae</taxon>
        <taxon>Triticinae</taxon>
        <taxon>Triticum</taxon>
    </lineage>
</organism>
<evidence type="ECO:0000313" key="12">
    <source>
        <dbReference type="Proteomes" id="UP000019116"/>
    </source>
</evidence>
<dbReference type="Gramene" id="TraesPARA_EIv1.0_1180100.1">
    <property type="protein sequence ID" value="TraesPARA_EIv1.0_1180100.1.CDS"/>
    <property type="gene ID" value="TraesPARA_EIv1.0_1180100"/>
</dbReference>
<dbReference type="Gramene" id="TraesJUL3D03G02022850.1">
    <property type="protein sequence ID" value="TraesJUL3D03G02022850.1"/>
    <property type="gene ID" value="TraesJUL3D03G02022850"/>
</dbReference>
<dbReference type="PANTHER" id="PTHR47172:SF24">
    <property type="entry name" value="GATA ZINC FINGER DOMAIN-CONTAINING PROTEIN 14-RELATED"/>
    <property type="match status" value="1"/>
</dbReference>
<dbReference type="InterPro" id="IPR000679">
    <property type="entry name" value="Znf_GATA"/>
</dbReference>
<comment type="function">
    <text evidence="7">Transcriptional regulator that specifically binds 5'-GATA-3' or 5'-GAT-3' motifs within gene promoters.</text>
</comment>
<keyword evidence="5" id="KW-0804">Transcription</keyword>
<feature type="compositionally biased region" description="Low complexity" evidence="9">
    <location>
        <begin position="81"/>
        <end position="93"/>
    </location>
</feature>
<dbReference type="OrthoDB" id="2162994at2759"/>
<dbReference type="SMART" id="SM00401">
    <property type="entry name" value="ZnF_GATA"/>
    <property type="match status" value="1"/>
</dbReference>
<dbReference type="PANTHER" id="PTHR47172">
    <property type="entry name" value="OS01G0976800 PROTEIN"/>
    <property type="match status" value="1"/>
</dbReference>
<feature type="compositionally biased region" description="Basic and acidic residues" evidence="9">
    <location>
        <begin position="68"/>
        <end position="80"/>
    </location>
</feature>
<protein>
    <recommendedName>
        <fullName evidence="10">GATA-type domain-containing protein</fullName>
    </recommendedName>
</protein>
<dbReference type="STRING" id="4565.A0A3B6H7R7"/>
<evidence type="ECO:0000256" key="2">
    <source>
        <dbReference type="ARBA" id="ARBA00022771"/>
    </source>
</evidence>
<dbReference type="Pfam" id="PF00320">
    <property type="entry name" value="GATA"/>
    <property type="match status" value="1"/>
</dbReference>
<gene>
    <name evidence="11" type="primary">LOC123081061</name>
</gene>
<dbReference type="Gramene" id="TraesRN3D0101254300.1">
    <property type="protein sequence ID" value="TraesRN3D0101254300.1"/>
    <property type="gene ID" value="TraesRN3D0101254300"/>
</dbReference>
<reference evidence="11" key="1">
    <citation type="submission" date="2018-08" db="EMBL/GenBank/DDBJ databases">
        <authorList>
            <person name="Rossello M."/>
        </authorList>
    </citation>
    <scope>NUCLEOTIDE SEQUENCE [LARGE SCALE GENOMIC DNA]</scope>
    <source>
        <strain evidence="11">cv. Chinese Spring</strain>
    </source>
</reference>
<dbReference type="EnsemblPlants" id="TraesCS3D02G544000.1">
    <property type="protein sequence ID" value="TraesCS3D02G544000.1"/>
    <property type="gene ID" value="TraesCS3D02G544000"/>
</dbReference>
<name>A0A3B6H7R7_WHEAT</name>
<keyword evidence="12" id="KW-1185">Reference proteome</keyword>
<accession>A0A3B6H7R7</accession>
<dbReference type="Gramene" id="TraesMAC3D03G01997860.1">
    <property type="protein sequence ID" value="TraesMAC3D03G01997860.1"/>
    <property type="gene ID" value="TraesMAC3D03G01997860"/>
</dbReference>
<dbReference type="CDD" id="cd00202">
    <property type="entry name" value="ZnF_GATA"/>
    <property type="match status" value="1"/>
</dbReference>
<dbReference type="GO" id="GO:0008270">
    <property type="term" value="F:zinc ion binding"/>
    <property type="evidence" value="ECO:0007669"/>
    <property type="project" value="UniProtKB-KW"/>
</dbReference>
<evidence type="ECO:0000256" key="7">
    <source>
        <dbReference type="ARBA" id="ARBA00037539"/>
    </source>
</evidence>
<dbReference type="OMA" id="MMNCKSS"/>
<dbReference type="PROSITE" id="PS00344">
    <property type="entry name" value="GATA_ZN_FINGER_1"/>
    <property type="match status" value="1"/>
</dbReference>
<dbReference type="GO" id="GO:0006355">
    <property type="term" value="P:regulation of DNA-templated transcription"/>
    <property type="evidence" value="ECO:0007669"/>
    <property type="project" value="InterPro"/>
</dbReference>
<feature type="domain" description="GATA-type" evidence="10">
    <location>
        <begin position="21"/>
        <end position="57"/>
    </location>
</feature>
<evidence type="ECO:0000256" key="3">
    <source>
        <dbReference type="ARBA" id="ARBA00022833"/>
    </source>
</evidence>
<sequence>MSPAEMVQVEAAADPEERAASGDPKACDDCNTTKTPLWRGGPNGPKSLCNACGIRYRKRRRVAMGLDPEAKRKPKRDDAIKAAVAAAEAAQASSKEEEEEEEDKAKAGEEKAGEEKASKKTKARTTHTVELHMVGFAKDAVLKQQRRRRQMRRRKPSCLGEEERAAILLMSLSSGVIYA</sequence>
<dbReference type="Gramene" id="TraesLDM3D03G02002470.1">
    <property type="protein sequence ID" value="TraesLDM3D03G02002470.1"/>
    <property type="gene ID" value="TraesLDM3D03G02002470"/>
</dbReference>
<dbReference type="GeneID" id="123081061"/>
<dbReference type="GO" id="GO:0000976">
    <property type="term" value="F:transcription cis-regulatory region binding"/>
    <property type="evidence" value="ECO:0000318"/>
    <property type="project" value="GO_Central"/>
</dbReference>
<evidence type="ECO:0000256" key="9">
    <source>
        <dbReference type="SAM" id="MobiDB-lite"/>
    </source>
</evidence>
<dbReference type="Gramene" id="TraesCS3D03G1199900.1">
    <property type="protein sequence ID" value="TraesCS3D03G1199900.1.CDS"/>
    <property type="gene ID" value="TraesCS3D03G1199900"/>
</dbReference>
<evidence type="ECO:0000256" key="5">
    <source>
        <dbReference type="ARBA" id="ARBA00023163"/>
    </source>
</evidence>
<keyword evidence="1" id="KW-0479">Metal-binding</keyword>
<dbReference type="AlphaFoldDB" id="A0A3B6H7R7"/>
<dbReference type="PROSITE" id="PS50114">
    <property type="entry name" value="GATA_ZN_FINGER_2"/>
    <property type="match status" value="1"/>
</dbReference>
<feature type="compositionally biased region" description="Basic and acidic residues" evidence="9">
    <location>
        <begin position="15"/>
        <end position="28"/>
    </location>
</feature>